<dbReference type="InterPro" id="IPR012337">
    <property type="entry name" value="RNaseH-like_sf"/>
</dbReference>
<accession>A0A6G0SUF4</accession>
<reference evidence="4 5" key="1">
    <citation type="submission" date="2019-08" db="EMBL/GenBank/DDBJ databases">
        <title>The genome of the soybean aphid Biotype 1, its phylome, world population structure and adaptation to the North American continent.</title>
        <authorList>
            <person name="Giordano R."/>
            <person name="Donthu R.K."/>
            <person name="Hernandez A.G."/>
            <person name="Wright C.L."/>
            <person name="Zimin A.V."/>
        </authorList>
    </citation>
    <scope>NUCLEOTIDE SEQUENCE [LARGE SCALE GENOMIC DNA]</scope>
    <source>
        <tissue evidence="4">Whole aphids</tissue>
    </source>
</reference>
<dbReference type="PANTHER" id="PTHR47272">
    <property type="entry name" value="DDE_TNP_1_7 DOMAIN-CONTAINING PROTEIN"/>
    <property type="match status" value="1"/>
</dbReference>
<evidence type="ECO:0000259" key="2">
    <source>
        <dbReference type="Pfam" id="PF13843"/>
    </source>
</evidence>
<dbReference type="EMBL" id="VYZN01001834">
    <property type="protein sequence ID" value="KAE9521939.1"/>
    <property type="molecule type" value="Genomic_DNA"/>
</dbReference>
<dbReference type="SUPFAM" id="SSF53098">
    <property type="entry name" value="Ribonuclease H-like"/>
    <property type="match status" value="1"/>
</dbReference>
<protein>
    <recommendedName>
        <fullName evidence="6">PiggyBac transposable element-derived protein domain-containing protein</fullName>
    </recommendedName>
</protein>
<evidence type="ECO:0000313" key="4">
    <source>
        <dbReference type="EMBL" id="KAE9521939.1"/>
    </source>
</evidence>
<dbReference type="InterPro" id="IPR029526">
    <property type="entry name" value="PGBD"/>
</dbReference>
<evidence type="ECO:0000256" key="1">
    <source>
        <dbReference type="SAM" id="MobiDB-lite"/>
    </source>
</evidence>
<evidence type="ECO:0000313" key="5">
    <source>
        <dbReference type="Proteomes" id="UP000475862"/>
    </source>
</evidence>
<proteinExistence type="predicted"/>
<comment type="caution">
    <text evidence="4">The sequence shown here is derived from an EMBL/GenBank/DDBJ whole genome shotgun (WGS) entry which is preliminary data.</text>
</comment>
<dbReference type="Pfam" id="PF14291">
    <property type="entry name" value="DUF4371"/>
    <property type="match status" value="1"/>
</dbReference>
<dbReference type="Proteomes" id="UP000475862">
    <property type="component" value="Unassembled WGS sequence"/>
</dbReference>
<dbReference type="Pfam" id="PF13843">
    <property type="entry name" value="DDE_Tnp_1_7"/>
    <property type="match status" value="1"/>
</dbReference>
<feature type="non-terminal residue" evidence="4">
    <location>
        <position position="1"/>
    </location>
</feature>
<feature type="domain" description="PiggyBac transposable element-derived protein" evidence="2">
    <location>
        <begin position="214"/>
        <end position="577"/>
    </location>
</feature>
<evidence type="ECO:0008006" key="6">
    <source>
        <dbReference type="Google" id="ProtNLM"/>
    </source>
</evidence>
<keyword evidence="5" id="KW-1185">Reference proteome</keyword>
<feature type="region of interest" description="Disordered" evidence="1">
    <location>
        <begin position="617"/>
        <end position="646"/>
    </location>
</feature>
<feature type="domain" description="DUF4371" evidence="3">
    <location>
        <begin position="812"/>
        <end position="994"/>
    </location>
</feature>
<name>A0A6G0SUF4_APHGL</name>
<organism evidence="4 5">
    <name type="scientific">Aphis glycines</name>
    <name type="common">Soybean aphid</name>
    <dbReference type="NCBI Taxonomy" id="307491"/>
    <lineage>
        <taxon>Eukaryota</taxon>
        <taxon>Metazoa</taxon>
        <taxon>Ecdysozoa</taxon>
        <taxon>Arthropoda</taxon>
        <taxon>Hexapoda</taxon>
        <taxon>Insecta</taxon>
        <taxon>Pterygota</taxon>
        <taxon>Neoptera</taxon>
        <taxon>Paraneoptera</taxon>
        <taxon>Hemiptera</taxon>
        <taxon>Sternorrhyncha</taxon>
        <taxon>Aphidomorpha</taxon>
        <taxon>Aphidoidea</taxon>
        <taxon>Aphididae</taxon>
        <taxon>Aphidini</taxon>
        <taxon>Aphis</taxon>
        <taxon>Aphis</taxon>
    </lineage>
</organism>
<dbReference type="PANTHER" id="PTHR47272:SF2">
    <property type="entry name" value="PIGGYBAC TRANSPOSABLE ELEMENT-DERIVED PROTEIN 3-LIKE"/>
    <property type="match status" value="1"/>
</dbReference>
<dbReference type="AlphaFoldDB" id="A0A6G0SUF4"/>
<evidence type="ECO:0000259" key="3">
    <source>
        <dbReference type="Pfam" id="PF14291"/>
    </source>
</evidence>
<dbReference type="OrthoDB" id="6620624at2759"/>
<sequence>ESNYIHLTKITDSNNCLIEHLLENEFHLKNFDEKLTIVINGRPCPEIPKLTSNHKEKNKLKMSSKLTNEQLLDMLDGMNSDLELSDDEDDDNVDDIDIANEILENIYDTDDGEDDDNIDEIDIVNETVERVYDTIDNEDDGDIFIPDQLPIQIPPTDEVSVPNIVSDTNTSPILKQFSTFAKSSIKWLCKPMKQKNIVLRSLEQTEFPSTIPPPISYFMKYFPEEAFSKMAIFTNIYAEQKSTNKWVQTTSAEMKVFVGIHLMMGVLNLPRVRMYWQKEFRIEIIASNMTRNRFFELRTHFHVMNNEEIPQTNIDKFIKVRPLYNYMKHRFHQLPIERNISIDEQMVPFKGKLAPKQYMRGKPHPWGIKLFLMCGSSGIVYDFIMFQGSSTELDPVMQNLFGQGGAVVMQFIERLEENRHFVYFDNYFTSYNLLSVLADRKIYAAGTVRVNRFANPPLITDKCLSKMGRGTSYEVSGIAQGQKSEIGLIKWFDNKGVNLGSNFITSGEPETIKRWDKKHKKFVDVERPEVIGLYNKSMGGVDVHDQLVSFYRTFIKSRKWTLRLIAHAFDMASVNSWLEYKKDVRHNTILDRDTMDLLAFKERLATTLISLGRTKSFITPPRKRGRPSTSPSPTPEPEAQIVRTKPRSVDSTPYEETIKDGFDHMPTFDNKQNSTRCKNAPCTFKTHVYCDKCNIHLCFIPGRECYLKKKFLLEIFNSGSERVNISYYLNTPWLTGSAKLNKLFCWPCVLFTREKNVWSHRGFVNLNNLTNGIQKHERSQTYISSVLKFKMFGKSRIYLQLDEQRRSDVIRHNESVKKDRDVLKLFIDCVCFLAIHELPFRGHNERVNSFNQGNFLGYLNLLSSYDSILNMHLETSKIFRGTSNRIQNDLICSVSNIISMSIESEIKNTNFVAILLDETSDITNLSQLSTTLRYVQHETGEAHERFISFVDVSADRSADGLLKHVIDIVNRYELKHKLAAQTYDGAAVMSGHVGGLQIKVKELYPKALFVHCFSHSLNLVLSQLASNIKDCKIFFQTLTGMGSFFTKSSKRTLYLILQEKKF</sequence>
<gene>
    <name evidence="4" type="ORF">AGLY_017673</name>
</gene>
<dbReference type="InterPro" id="IPR025398">
    <property type="entry name" value="DUF4371"/>
</dbReference>